<proteinExistence type="predicted"/>
<reference evidence="1" key="2">
    <citation type="journal article" date="2022" name="New Phytol.">
        <title>Evolutionary transition to the ectomycorrhizal habit in the genomes of a hyperdiverse lineage of mushroom-forming fungi.</title>
        <authorList>
            <person name="Looney B."/>
            <person name="Miyauchi S."/>
            <person name="Morin E."/>
            <person name="Drula E."/>
            <person name="Courty P.E."/>
            <person name="Kohler A."/>
            <person name="Kuo A."/>
            <person name="LaButti K."/>
            <person name="Pangilinan J."/>
            <person name="Lipzen A."/>
            <person name="Riley R."/>
            <person name="Andreopoulos W."/>
            <person name="He G."/>
            <person name="Johnson J."/>
            <person name="Nolan M."/>
            <person name="Tritt A."/>
            <person name="Barry K.W."/>
            <person name="Grigoriev I.V."/>
            <person name="Nagy L.G."/>
            <person name="Hibbett D."/>
            <person name="Henrissat B."/>
            <person name="Matheny P.B."/>
            <person name="Labbe J."/>
            <person name="Martin F.M."/>
        </authorList>
    </citation>
    <scope>NUCLEOTIDE SEQUENCE</scope>
    <source>
        <strain evidence="1">FP105234-sp</strain>
    </source>
</reference>
<organism evidence="1 2">
    <name type="scientific">Auriscalpium vulgare</name>
    <dbReference type="NCBI Taxonomy" id="40419"/>
    <lineage>
        <taxon>Eukaryota</taxon>
        <taxon>Fungi</taxon>
        <taxon>Dikarya</taxon>
        <taxon>Basidiomycota</taxon>
        <taxon>Agaricomycotina</taxon>
        <taxon>Agaricomycetes</taxon>
        <taxon>Russulales</taxon>
        <taxon>Auriscalpiaceae</taxon>
        <taxon>Auriscalpium</taxon>
    </lineage>
</organism>
<dbReference type="Proteomes" id="UP000814033">
    <property type="component" value="Unassembled WGS sequence"/>
</dbReference>
<accession>A0ACB8R7V4</accession>
<gene>
    <name evidence="1" type="ORF">FA95DRAFT_1577324</name>
</gene>
<protein>
    <submittedName>
        <fullName evidence="1">Uncharacterized protein</fullName>
    </submittedName>
</protein>
<sequence>MDAVAPIWSWNAVVPGLVRRCSFLLRERKPKSYCHQKIAEAIEPEWLLKCPVPEGDSVNVTFAAGIVASTPGQNTNFLWDGATVLLVDWQHANLLPHSFASSRFHSNTDDLVKAIAGRISSTKLQLMTGIVVQSGILDYNVDEYGRSHRSA</sequence>
<evidence type="ECO:0000313" key="1">
    <source>
        <dbReference type="EMBL" id="KAI0039855.1"/>
    </source>
</evidence>
<comment type="caution">
    <text evidence="1">The sequence shown here is derived from an EMBL/GenBank/DDBJ whole genome shotgun (WGS) entry which is preliminary data.</text>
</comment>
<dbReference type="EMBL" id="MU276255">
    <property type="protein sequence ID" value="KAI0039855.1"/>
    <property type="molecule type" value="Genomic_DNA"/>
</dbReference>
<evidence type="ECO:0000313" key="2">
    <source>
        <dbReference type="Proteomes" id="UP000814033"/>
    </source>
</evidence>
<name>A0ACB8R7V4_9AGAM</name>
<keyword evidence="2" id="KW-1185">Reference proteome</keyword>
<reference evidence="1" key="1">
    <citation type="submission" date="2021-02" db="EMBL/GenBank/DDBJ databases">
        <authorList>
            <consortium name="DOE Joint Genome Institute"/>
            <person name="Ahrendt S."/>
            <person name="Looney B.P."/>
            <person name="Miyauchi S."/>
            <person name="Morin E."/>
            <person name="Drula E."/>
            <person name="Courty P.E."/>
            <person name="Chicoki N."/>
            <person name="Fauchery L."/>
            <person name="Kohler A."/>
            <person name="Kuo A."/>
            <person name="Labutti K."/>
            <person name="Pangilinan J."/>
            <person name="Lipzen A."/>
            <person name="Riley R."/>
            <person name="Andreopoulos W."/>
            <person name="He G."/>
            <person name="Johnson J."/>
            <person name="Barry K.W."/>
            <person name="Grigoriev I.V."/>
            <person name="Nagy L."/>
            <person name="Hibbett D."/>
            <person name="Henrissat B."/>
            <person name="Matheny P.B."/>
            <person name="Labbe J."/>
            <person name="Martin F."/>
        </authorList>
    </citation>
    <scope>NUCLEOTIDE SEQUENCE</scope>
    <source>
        <strain evidence="1">FP105234-sp</strain>
    </source>
</reference>